<dbReference type="Proteomes" id="UP001233999">
    <property type="component" value="Unassembled WGS sequence"/>
</dbReference>
<dbReference type="Pfam" id="PF07571">
    <property type="entry name" value="TAF6_C"/>
    <property type="match status" value="1"/>
</dbReference>
<feature type="non-terminal residue" evidence="8">
    <location>
        <position position="1"/>
    </location>
</feature>
<evidence type="ECO:0000313" key="8">
    <source>
        <dbReference type="EMBL" id="KAJ9598354.1"/>
    </source>
</evidence>
<dbReference type="InterPro" id="IPR046344">
    <property type="entry name" value="TAF6_C_sf"/>
</dbReference>
<dbReference type="GO" id="GO:0005669">
    <property type="term" value="C:transcription factor TFIID complex"/>
    <property type="evidence" value="ECO:0007669"/>
    <property type="project" value="InterPro"/>
</dbReference>
<accession>A0AAD8AFZ6</accession>
<keyword evidence="5" id="KW-0539">Nucleus</keyword>
<evidence type="ECO:0000256" key="3">
    <source>
        <dbReference type="ARBA" id="ARBA00023015"/>
    </source>
</evidence>
<name>A0AAD8AFZ6_DIPPU</name>
<evidence type="ECO:0000313" key="9">
    <source>
        <dbReference type="Proteomes" id="UP001233999"/>
    </source>
</evidence>
<dbReference type="InterPro" id="IPR037796">
    <property type="entry name" value="TAF6"/>
</dbReference>
<dbReference type="PANTHER" id="PTHR10221:SF9">
    <property type="entry name" value="TRANSCRIPTION INITIATION FACTOR TFIID SUBUNIT 6"/>
    <property type="match status" value="1"/>
</dbReference>
<evidence type="ECO:0000256" key="4">
    <source>
        <dbReference type="ARBA" id="ARBA00023163"/>
    </source>
</evidence>
<keyword evidence="9" id="KW-1185">Reference proteome</keyword>
<keyword evidence="4" id="KW-0804">Transcription</keyword>
<reference evidence="8" key="2">
    <citation type="submission" date="2023-05" db="EMBL/GenBank/DDBJ databases">
        <authorList>
            <person name="Fouks B."/>
        </authorList>
    </citation>
    <scope>NUCLEOTIDE SEQUENCE</scope>
    <source>
        <strain evidence="8">Stay&amp;Tobe</strain>
        <tissue evidence="8">Testes</tissue>
    </source>
</reference>
<dbReference type="PANTHER" id="PTHR10221">
    <property type="entry name" value="TRANSCRIPTION INITIATION FACTOR TFIID SUBUNIT 6"/>
    <property type="match status" value="1"/>
</dbReference>
<organism evidence="8 9">
    <name type="scientific">Diploptera punctata</name>
    <name type="common">Pacific beetle cockroach</name>
    <dbReference type="NCBI Taxonomy" id="6984"/>
    <lineage>
        <taxon>Eukaryota</taxon>
        <taxon>Metazoa</taxon>
        <taxon>Ecdysozoa</taxon>
        <taxon>Arthropoda</taxon>
        <taxon>Hexapoda</taxon>
        <taxon>Insecta</taxon>
        <taxon>Pterygota</taxon>
        <taxon>Neoptera</taxon>
        <taxon>Polyneoptera</taxon>
        <taxon>Dictyoptera</taxon>
        <taxon>Blattodea</taxon>
        <taxon>Blaberoidea</taxon>
        <taxon>Blaberidae</taxon>
        <taxon>Diplopterinae</taxon>
        <taxon>Diploptera</taxon>
    </lineage>
</organism>
<comment type="caution">
    <text evidence="8">The sequence shown here is derived from an EMBL/GenBank/DDBJ whole genome shotgun (WGS) entry which is preliminary data.</text>
</comment>
<dbReference type="AlphaFoldDB" id="A0AAD8AFZ6"/>
<dbReference type="InterPro" id="IPR016024">
    <property type="entry name" value="ARM-type_fold"/>
</dbReference>
<proteinExistence type="inferred from homology"/>
<feature type="region of interest" description="Disordered" evidence="6">
    <location>
        <begin position="272"/>
        <end position="333"/>
    </location>
</feature>
<dbReference type="GO" id="GO:0016251">
    <property type="term" value="F:RNA polymerase II general transcription initiation factor activity"/>
    <property type="evidence" value="ECO:0007669"/>
    <property type="project" value="InterPro"/>
</dbReference>
<reference evidence="8" key="1">
    <citation type="journal article" date="2023" name="IScience">
        <title>Live-bearing cockroach genome reveals convergent evolutionary mechanisms linked to viviparity in insects and beyond.</title>
        <authorList>
            <person name="Fouks B."/>
            <person name="Harrison M.C."/>
            <person name="Mikhailova A.A."/>
            <person name="Marchal E."/>
            <person name="English S."/>
            <person name="Carruthers M."/>
            <person name="Jennings E.C."/>
            <person name="Chiamaka E.L."/>
            <person name="Frigard R.A."/>
            <person name="Pippel M."/>
            <person name="Attardo G.M."/>
            <person name="Benoit J.B."/>
            <person name="Bornberg-Bauer E."/>
            <person name="Tobe S.S."/>
        </authorList>
    </citation>
    <scope>NUCLEOTIDE SEQUENCE</scope>
    <source>
        <strain evidence="8">Stay&amp;Tobe</strain>
    </source>
</reference>
<evidence type="ECO:0000256" key="6">
    <source>
        <dbReference type="SAM" id="MobiDB-lite"/>
    </source>
</evidence>
<comment type="similarity">
    <text evidence="2">Belongs to the TAF6 family.</text>
</comment>
<dbReference type="EMBL" id="JASPKZ010001228">
    <property type="protein sequence ID" value="KAJ9598354.1"/>
    <property type="molecule type" value="Genomic_DNA"/>
</dbReference>
<protein>
    <recommendedName>
        <fullName evidence="7">TAF6 C-terminal HEAT repeat domain-containing protein</fullName>
    </recommendedName>
</protein>
<feature type="compositionally biased region" description="Polar residues" evidence="6">
    <location>
        <begin position="306"/>
        <end position="316"/>
    </location>
</feature>
<feature type="domain" description="TAF6 C-terminal HEAT repeat" evidence="7">
    <location>
        <begin position="18"/>
        <end position="202"/>
    </location>
</feature>
<dbReference type="GO" id="GO:0003713">
    <property type="term" value="F:transcription coactivator activity"/>
    <property type="evidence" value="ECO:0007669"/>
    <property type="project" value="TreeGrafter"/>
</dbReference>
<dbReference type="FunFam" id="1.25.40.770:FF:000001">
    <property type="entry name" value="Transcription initiation factor TFIID subunit 6"/>
    <property type="match status" value="1"/>
</dbReference>
<dbReference type="GO" id="GO:0051123">
    <property type="term" value="P:RNA polymerase II preinitiation complex assembly"/>
    <property type="evidence" value="ECO:0007669"/>
    <property type="project" value="TreeGrafter"/>
</dbReference>
<evidence type="ECO:0000256" key="5">
    <source>
        <dbReference type="ARBA" id="ARBA00023242"/>
    </source>
</evidence>
<dbReference type="GO" id="GO:0046695">
    <property type="term" value="C:SLIK (SAGA-like) complex"/>
    <property type="evidence" value="ECO:0007669"/>
    <property type="project" value="InterPro"/>
</dbReference>
<feature type="non-terminal residue" evidence="8">
    <location>
        <position position="333"/>
    </location>
</feature>
<dbReference type="GO" id="GO:0000124">
    <property type="term" value="C:SAGA complex"/>
    <property type="evidence" value="ECO:0007669"/>
    <property type="project" value="InterPro"/>
</dbReference>
<dbReference type="Gene3D" id="1.25.40.770">
    <property type="entry name" value="TAF6, C-terminal HEAT repeat domain"/>
    <property type="match status" value="1"/>
</dbReference>
<evidence type="ECO:0000256" key="2">
    <source>
        <dbReference type="ARBA" id="ARBA00007688"/>
    </source>
</evidence>
<evidence type="ECO:0000256" key="1">
    <source>
        <dbReference type="ARBA" id="ARBA00004123"/>
    </source>
</evidence>
<evidence type="ECO:0000259" key="7">
    <source>
        <dbReference type="Pfam" id="PF07571"/>
    </source>
</evidence>
<comment type="subcellular location">
    <subcellularLocation>
        <location evidence="1">Nucleus</location>
    </subcellularLocation>
</comment>
<dbReference type="SUPFAM" id="SSF48371">
    <property type="entry name" value="ARM repeat"/>
    <property type="match status" value="1"/>
</dbReference>
<dbReference type="InterPro" id="IPR011442">
    <property type="entry name" value="TAF6_C"/>
</dbReference>
<keyword evidence="3" id="KW-0805">Transcription regulation</keyword>
<dbReference type="CDD" id="cd08050">
    <property type="entry name" value="TAF6C"/>
    <property type="match status" value="1"/>
</dbReference>
<sequence length="333" mass="36911">KMHKLRNVETVHVKQLATHELSVEQQLYYKEITEACVGSDEARRAEALQSLASDPGLHEMLPRMCTFIAEGVKVNVVQNNLALLIYLMRMVKALLDNQSLYLEKYLHELIPSVATCIVSKQLCMRPEMDNHWALRDFASRLMAQICKNFNTSTNNVQTRVTRMFSQALRDEKMQLASLYGAIEGLSELGTEVIKVFILPRVKHVADRIENAMEGPVLSNIDKIAAGHIKHSACVGKVLSPLLKTIRQPPDFLEEYRNEFGYLGPALHAAVVKARTQPTPSPSTSTPNATGVSTTPAPPPVAAPTPRSISGQTTIVQTGRGREACSSPTFRQRL</sequence>
<gene>
    <name evidence="8" type="ORF">L9F63_010970</name>
</gene>